<dbReference type="InterPro" id="IPR031248">
    <property type="entry name" value="RNF213"/>
</dbReference>
<dbReference type="AlphaFoldDB" id="X6MWF8"/>
<proteinExistence type="predicted"/>
<sequence>MAIVTTNDRPSLIAQALSAYRRNEPMNLQADESKTFYSTMLCPSWKELHEKRNTAPFMIVFFSQRSCVGKSYVISQKVKSLNLKSSDHFVHVPINTPVVDIDFIVDRFLSVPLSNDLIVFHINISSQAGKDVNTLMFQLLVLRYITTSKGRSFRVRKNHAFLVELPTQLCNTHKTTQLKEVFDWFYFFGEQIRGLNVPFLEIVDEMRVVRPRDEHFINNRLELTKKEFFVWQYLDALDKGLLKTTGNAKDNWNYAKHQDITKPRMDELIQTYSPRAGESLVQLKSFLQFMYKQMIQLYTFLYIKNENATEIQKRKFIPLHEIILSSLVLSAGHIACNLYHSQRNDEDNKEEKEEKRIEEAKDTEEFFLVNLWRHADPPMVLLNQVSISKSAHVNMKQNSLEEDLTQSQTDQSLSLLSMNLDKNRHPHAEEWKLIREKLKWNIYNFEDDLKNKKALIEKHGTYMENEQDQLKKLHLLLQICGGFNSPKEDARKEQVNKIINDNRDYALTFDNILKIVAIFFRVKSGIPVLIMGETVSFFFFFQYIIIYALLLQHV</sequence>
<keyword evidence="3" id="KW-1185">Reference proteome</keyword>
<dbReference type="GO" id="GO:0004842">
    <property type="term" value="F:ubiquitin-protein transferase activity"/>
    <property type="evidence" value="ECO:0007669"/>
    <property type="project" value="InterPro"/>
</dbReference>
<comment type="caution">
    <text evidence="2">The sequence shown here is derived from an EMBL/GenBank/DDBJ whole genome shotgun (WGS) entry which is preliminary data.</text>
</comment>
<keyword evidence="1" id="KW-0472">Membrane</keyword>
<evidence type="ECO:0000313" key="3">
    <source>
        <dbReference type="Proteomes" id="UP000023152"/>
    </source>
</evidence>
<protein>
    <submittedName>
        <fullName evidence="2">Uncharacterized protein</fullName>
    </submittedName>
</protein>
<dbReference type="PANTHER" id="PTHR22605:SF1">
    <property type="entry name" value="RZ-TYPE DOMAIN-CONTAINING PROTEIN"/>
    <property type="match status" value="1"/>
</dbReference>
<dbReference type="EMBL" id="ASPP01015355">
    <property type="protein sequence ID" value="ETO18179.1"/>
    <property type="molecule type" value="Genomic_DNA"/>
</dbReference>
<feature type="transmembrane region" description="Helical" evidence="1">
    <location>
        <begin position="528"/>
        <end position="550"/>
    </location>
</feature>
<dbReference type="GO" id="GO:0016887">
    <property type="term" value="F:ATP hydrolysis activity"/>
    <property type="evidence" value="ECO:0007669"/>
    <property type="project" value="InterPro"/>
</dbReference>
<name>X6MWF8_RETFI</name>
<accession>X6MWF8</accession>
<keyword evidence="1" id="KW-1133">Transmembrane helix</keyword>
<dbReference type="PANTHER" id="PTHR22605">
    <property type="entry name" value="RZ-TYPE DOMAIN-CONTAINING PROTEIN"/>
    <property type="match status" value="1"/>
</dbReference>
<evidence type="ECO:0000313" key="2">
    <source>
        <dbReference type="EMBL" id="ETO18179.1"/>
    </source>
</evidence>
<dbReference type="Proteomes" id="UP000023152">
    <property type="component" value="Unassembled WGS sequence"/>
</dbReference>
<evidence type="ECO:0000256" key="1">
    <source>
        <dbReference type="SAM" id="Phobius"/>
    </source>
</evidence>
<gene>
    <name evidence="2" type="ORF">RFI_19100</name>
</gene>
<keyword evidence="1" id="KW-0812">Transmembrane</keyword>
<organism evidence="2 3">
    <name type="scientific">Reticulomyxa filosa</name>
    <dbReference type="NCBI Taxonomy" id="46433"/>
    <lineage>
        <taxon>Eukaryota</taxon>
        <taxon>Sar</taxon>
        <taxon>Rhizaria</taxon>
        <taxon>Retaria</taxon>
        <taxon>Foraminifera</taxon>
        <taxon>Monothalamids</taxon>
        <taxon>Reticulomyxidae</taxon>
        <taxon>Reticulomyxa</taxon>
    </lineage>
</organism>
<reference evidence="2 3" key="1">
    <citation type="journal article" date="2013" name="Curr. Biol.">
        <title>The Genome of the Foraminiferan Reticulomyxa filosa.</title>
        <authorList>
            <person name="Glockner G."/>
            <person name="Hulsmann N."/>
            <person name="Schleicher M."/>
            <person name="Noegel A.A."/>
            <person name="Eichinger L."/>
            <person name="Gallinger C."/>
            <person name="Pawlowski J."/>
            <person name="Sierra R."/>
            <person name="Euteneuer U."/>
            <person name="Pillet L."/>
            <person name="Moustafa A."/>
            <person name="Platzer M."/>
            <person name="Groth M."/>
            <person name="Szafranski K."/>
            <person name="Schliwa M."/>
        </authorList>
    </citation>
    <scope>NUCLEOTIDE SEQUENCE [LARGE SCALE GENOMIC DNA]</scope>
</reference>